<feature type="region of interest" description="Disordered" evidence="1">
    <location>
        <begin position="1"/>
        <end position="20"/>
    </location>
</feature>
<accession>A0A645DAQ7</accession>
<reference evidence="2" key="1">
    <citation type="submission" date="2019-08" db="EMBL/GenBank/DDBJ databases">
        <authorList>
            <person name="Kucharzyk K."/>
            <person name="Murdoch R.W."/>
            <person name="Higgins S."/>
            <person name="Loffler F."/>
        </authorList>
    </citation>
    <scope>NUCLEOTIDE SEQUENCE</scope>
</reference>
<gene>
    <name evidence="2" type="ORF">SDC9_133470</name>
</gene>
<evidence type="ECO:0000256" key="1">
    <source>
        <dbReference type="SAM" id="MobiDB-lite"/>
    </source>
</evidence>
<proteinExistence type="predicted"/>
<comment type="caution">
    <text evidence="2">The sequence shown here is derived from an EMBL/GenBank/DDBJ whole genome shotgun (WGS) entry which is preliminary data.</text>
</comment>
<name>A0A645DAQ7_9ZZZZ</name>
<organism evidence="2">
    <name type="scientific">bioreactor metagenome</name>
    <dbReference type="NCBI Taxonomy" id="1076179"/>
    <lineage>
        <taxon>unclassified sequences</taxon>
        <taxon>metagenomes</taxon>
        <taxon>ecological metagenomes</taxon>
    </lineage>
</organism>
<protein>
    <submittedName>
        <fullName evidence="2">Uncharacterized protein</fullName>
    </submittedName>
</protein>
<sequence>MEGAGTVNAREARYPGQGGELIGDRRVHKHGRYAVLFLPPGSDQQAQVGRVLAKAAARGILSHLLIHTVDAALHGPDQPAARGDQGKGREGVMNALQPLLHQALAVLLLRHDIPKGSELFPAVAQGGGQGGIFILKNAQFGGSGA</sequence>
<evidence type="ECO:0000313" key="2">
    <source>
        <dbReference type="EMBL" id="MPM86381.1"/>
    </source>
</evidence>
<dbReference type="EMBL" id="VSSQ01034434">
    <property type="protein sequence ID" value="MPM86381.1"/>
    <property type="molecule type" value="Genomic_DNA"/>
</dbReference>
<dbReference type="AlphaFoldDB" id="A0A645DAQ7"/>